<dbReference type="GO" id="GO:0008483">
    <property type="term" value="F:transaminase activity"/>
    <property type="evidence" value="ECO:0007669"/>
    <property type="project" value="UniProtKB-KW"/>
</dbReference>
<dbReference type="GO" id="GO:0030170">
    <property type="term" value="F:pyridoxal phosphate binding"/>
    <property type="evidence" value="ECO:0007669"/>
    <property type="project" value="InterPro"/>
</dbReference>
<evidence type="ECO:0000313" key="8">
    <source>
        <dbReference type="Proteomes" id="UP000287605"/>
    </source>
</evidence>
<keyword evidence="8" id="KW-1185">Reference proteome</keyword>
<dbReference type="InterPro" id="IPR015421">
    <property type="entry name" value="PyrdxlP-dep_Trfase_major"/>
</dbReference>
<dbReference type="EMBL" id="NGKA01000013">
    <property type="protein sequence ID" value="RSU10774.1"/>
    <property type="molecule type" value="Genomic_DNA"/>
</dbReference>
<dbReference type="Proteomes" id="UP000287605">
    <property type="component" value="Unassembled WGS sequence"/>
</dbReference>
<evidence type="ECO:0000256" key="4">
    <source>
        <dbReference type="ARBA" id="ARBA00023239"/>
    </source>
</evidence>
<dbReference type="GO" id="GO:0047804">
    <property type="term" value="F:cysteine-S-conjugate beta-lyase activity"/>
    <property type="evidence" value="ECO:0007669"/>
    <property type="project" value="UniProtKB-EC"/>
</dbReference>
<keyword evidence="4" id="KW-0456">Lyase</keyword>
<comment type="caution">
    <text evidence="7">The sequence shown here is derived from an EMBL/GenBank/DDBJ whole genome shotgun (WGS) entry which is preliminary data.</text>
</comment>
<evidence type="ECO:0000256" key="1">
    <source>
        <dbReference type="ARBA" id="ARBA00001933"/>
    </source>
</evidence>
<dbReference type="Pfam" id="PF00155">
    <property type="entry name" value="Aminotran_1_2"/>
    <property type="match status" value="1"/>
</dbReference>
<keyword evidence="7" id="KW-0808">Transferase</keyword>
<organism evidence="7 8">
    <name type="scientific">Vagococcus elongatus</name>
    <dbReference type="NCBI Taxonomy" id="180344"/>
    <lineage>
        <taxon>Bacteria</taxon>
        <taxon>Bacillati</taxon>
        <taxon>Bacillota</taxon>
        <taxon>Bacilli</taxon>
        <taxon>Lactobacillales</taxon>
        <taxon>Enterococcaceae</taxon>
        <taxon>Vagococcus</taxon>
    </lineage>
</organism>
<dbReference type="Gene3D" id="3.40.640.10">
    <property type="entry name" value="Type I PLP-dependent aspartate aminotransferase-like (Major domain)"/>
    <property type="match status" value="1"/>
</dbReference>
<keyword evidence="3" id="KW-0663">Pyridoxal phosphate</keyword>
<dbReference type="EC" id="4.4.1.13" evidence="2"/>
<feature type="domain" description="Aminotransferase class I/classII large" evidence="6">
    <location>
        <begin position="60"/>
        <end position="386"/>
    </location>
</feature>
<comment type="cofactor">
    <cofactor evidence="1">
        <name>pyridoxal 5'-phosphate</name>
        <dbReference type="ChEBI" id="CHEBI:597326"/>
    </cofactor>
</comment>
<reference evidence="7 8" key="1">
    <citation type="submission" date="2017-05" db="EMBL/GenBank/DDBJ databases">
        <title>Vagococcus spp. assemblies.</title>
        <authorList>
            <person name="Gulvik C.A."/>
        </authorList>
    </citation>
    <scope>NUCLEOTIDE SEQUENCE [LARGE SCALE GENOMIC DNA]</scope>
    <source>
        <strain evidence="7 8">CCUG 51432</strain>
    </source>
</reference>
<evidence type="ECO:0000313" key="7">
    <source>
        <dbReference type="EMBL" id="RSU10774.1"/>
    </source>
</evidence>
<dbReference type="CDD" id="cd00609">
    <property type="entry name" value="AAT_like"/>
    <property type="match status" value="1"/>
</dbReference>
<dbReference type="InterPro" id="IPR051798">
    <property type="entry name" value="Class-II_PLP-Dep_Aminotrans"/>
</dbReference>
<name>A0A430ARU0_9ENTE</name>
<sequence length="395" mass="46355">MDFNFDEIFDRRKGNARKWSSEVLNQKFGIKDSDAIAMDLADIDFPVAKPIQQALTIRASIPDYSYTYTSSEFYEAVKKWNKNNFQCDFKKEWIILTYGTVSTLHNIVQCFTEVGDKIMFHTPAYDPFCEAVDNNCRVPVFSSLVEKDGRYEMDFSRMEQDMKDNDVKVFILCNPQNPSGRVWTREELFLLNELCIKYDIILVSDEIHREYVFEGYTFTSMWEFSKTNENLIMCFSPNKAFNLGGLKTSYVVTRNEHLLEKFSKQLKRNQITSPNVFAIPAIVAAYDECGEWLREMVAYVEKNHHYLSKFIEQEMPLFKVMKPESSFLAWINVDELLKTDGQKDLFFQNCHISVVKGSYFVRDGNKFIRLSIGMPRKVLAEALFRIKKEYDKWIK</sequence>
<dbReference type="SUPFAM" id="SSF53383">
    <property type="entry name" value="PLP-dependent transferases"/>
    <property type="match status" value="1"/>
</dbReference>
<dbReference type="AlphaFoldDB" id="A0A430ARU0"/>
<keyword evidence="7" id="KW-0032">Aminotransferase</keyword>
<dbReference type="InterPro" id="IPR015424">
    <property type="entry name" value="PyrdxlP-dep_Trfase"/>
</dbReference>
<accession>A0A430ARU0</accession>
<evidence type="ECO:0000259" key="6">
    <source>
        <dbReference type="Pfam" id="PF00155"/>
    </source>
</evidence>
<evidence type="ECO:0000256" key="5">
    <source>
        <dbReference type="ARBA" id="ARBA00037974"/>
    </source>
</evidence>
<dbReference type="PANTHER" id="PTHR43525">
    <property type="entry name" value="PROTEIN MALY"/>
    <property type="match status" value="1"/>
</dbReference>
<gene>
    <name evidence="7" type="ORF">CBF29_09335</name>
</gene>
<dbReference type="OrthoDB" id="9802872at2"/>
<dbReference type="Gene3D" id="3.90.1150.10">
    <property type="entry name" value="Aspartate Aminotransferase, domain 1"/>
    <property type="match status" value="1"/>
</dbReference>
<comment type="similarity">
    <text evidence="5">Belongs to the class-II pyridoxal-phosphate-dependent aminotransferase family. MalY/PatB cystathionine beta-lyase subfamily.</text>
</comment>
<dbReference type="InterPro" id="IPR004839">
    <property type="entry name" value="Aminotransferase_I/II_large"/>
</dbReference>
<protein>
    <recommendedName>
        <fullName evidence="2">cysteine-S-conjugate beta-lyase</fullName>
        <ecNumber evidence="2">4.4.1.13</ecNumber>
    </recommendedName>
</protein>
<dbReference type="PANTHER" id="PTHR43525:SF1">
    <property type="entry name" value="PROTEIN MALY"/>
    <property type="match status" value="1"/>
</dbReference>
<dbReference type="InterPro" id="IPR015422">
    <property type="entry name" value="PyrdxlP-dep_Trfase_small"/>
</dbReference>
<proteinExistence type="inferred from homology"/>
<evidence type="ECO:0000256" key="3">
    <source>
        <dbReference type="ARBA" id="ARBA00022898"/>
    </source>
</evidence>
<evidence type="ECO:0000256" key="2">
    <source>
        <dbReference type="ARBA" id="ARBA00012224"/>
    </source>
</evidence>
<dbReference type="RefSeq" id="WP_126809460.1">
    <property type="nucleotide sequence ID" value="NZ_NGKA01000013.1"/>
</dbReference>